<dbReference type="Pfam" id="PF02754">
    <property type="entry name" value="CCG"/>
    <property type="match status" value="2"/>
</dbReference>
<protein>
    <submittedName>
        <fullName evidence="9">(Fe-S)-binding protein</fullName>
    </submittedName>
</protein>
<dbReference type="PROSITE" id="PS51379">
    <property type="entry name" value="4FE4S_FER_2"/>
    <property type="match status" value="1"/>
</dbReference>
<evidence type="ECO:0000256" key="5">
    <source>
        <dbReference type="ARBA" id="ARBA00022982"/>
    </source>
</evidence>
<dbReference type="NCBIfam" id="NF045670">
    <property type="entry name" value="quin_L_LdhH"/>
    <property type="match status" value="1"/>
</dbReference>
<evidence type="ECO:0000256" key="2">
    <source>
        <dbReference type="ARBA" id="ARBA00022485"/>
    </source>
</evidence>
<dbReference type="InterPro" id="IPR024185">
    <property type="entry name" value="FTHF_cligase-like_sf"/>
</dbReference>
<comment type="caution">
    <text evidence="9">The sequence shown here is derived from an EMBL/GenBank/DDBJ whole genome shotgun (WGS) entry which is preliminary data.</text>
</comment>
<keyword evidence="6" id="KW-0408">Iron</keyword>
<dbReference type="Gene3D" id="3.40.50.10420">
    <property type="entry name" value="NagB/RpiA/CoA transferase-like"/>
    <property type="match status" value="1"/>
</dbReference>
<dbReference type="Proteomes" id="UP000448292">
    <property type="component" value="Unassembled WGS sequence"/>
</dbReference>
<evidence type="ECO:0000256" key="1">
    <source>
        <dbReference type="ARBA" id="ARBA00022448"/>
    </source>
</evidence>
<evidence type="ECO:0000256" key="4">
    <source>
        <dbReference type="ARBA" id="ARBA00022737"/>
    </source>
</evidence>
<evidence type="ECO:0000256" key="6">
    <source>
        <dbReference type="ARBA" id="ARBA00023004"/>
    </source>
</evidence>
<evidence type="ECO:0000256" key="3">
    <source>
        <dbReference type="ARBA" id="ARBA00022723"/>
    </source>
</evidence>
<keyword evidence="1" id="KW-0813">Transport</keyword>
<accession>A0A7M3MF90</accession>
<dbReference type="InterPro" id="IPR017896">
    <property type="entry name" value="4Fe4S_Fe-S-bd"/>
</dbReference>
<dbReference type="InterPro" id="IPR037171">
    <property type="entry name" value="NagB/RpiA_transferase-like"/>
</dbReference>
<keyword evidence="3" id="KW-0479">Metal-binding</keyword>
<proteinExistence type="predicted"/>
<keyword evidence="4" id="KW-0677">Repeat</keyword>
<dbReference type="Pfam" id="PF13183">
    <property type="entry name" value="Fer4_8"/>
    <property type="match status" value="1"/>
</dbReference>
<dbReference type="AlphaFoldDB" id="A0A7M3MF90"/>
<dbReference type="SUPFAM" id="SSF100950">
    <property type="entry name" value="NagB/RpiA/CoA transferase-like"/>
    <property type="match status" value="1"/>
</dbReference>
<dbReference type="Gene3D" id="1.10.1060.10">
    <property type="entry name" value="Alpha-helical ferredoxin"/>
    <property type="match status" value="1"/>
</dbReference>
<dbReference type="SUPFAM" id="SSF46548">
    <property type="entry name" value="alpha-helical ferredoxin"/>
    <property type="match status" value="1"/>
</dbReference>
<dbReference type="PANTHER" id="PTHR47153:SF2">
    <property type="entry name" value="LACTATE UTILIZATION PROTEIN B"/>
    <property type="match status" value="1"/>
</dbReference>
<dbReference type="GO" id="GO:0006089">
    <property type="term" value="P:lactate metabolic process"/>
    <property type="evidence" value="ECO:0007669"/>
    <property type="project" value="InterPro"/>
</dbReference>
<evidence type="ECO:0000313" key="10">
    <source>
        <dbReference type="Proteomes" id="UP000448292"/>
    </source>
</evidence>
<dbReference type="InterPro" id="IPR003741">
    <property type="entry name" value="LUD_dom"/>
</dbReference>
<dbReference type="GO" id="GO:0046872">
    <property type="term" value="F:metal ion binding"/>
    <property type="evidence" value="ECO:0007669"/>
    <property type="project" value="UniProtKB-KW"/>
</dbReference>
<feature type="domain" description="4Fe-4S ferredoxin-type" evidence="8">
    <location>
        <begin position="303"/>
        <end position="333"/>
    </location>
</feature>
<dbReference type="GO" id="GO:0051539">
    <property type="term" value="F:4 iron, 4 sulfur cluster binding"/>
    <property type="evidence" value="ECO:0007669"/>
    <property type="project" value="UniProtKB-KW"/>
</dbReference>
<gene>
    <name evidence="9" type="ORF">DPQ33_08560</name>
</gene>
<keyword evidence="2" id="KW-0004">4Fe-4S</keyword>
<dbReference type="OrthoDB" id="9770306at2"/>
<evidence type="ECO:0000259" key="8">
    <source>
        <dbReference type="PROSITE" id="PS51379"/>
    </source>
</evidence>
<dbReference type="InterPro" id="IPR004017">
    <property type="entry name" value="Cys_rich_dom"/>
</dbReference>
<dbReference type="PROSITE" id="PS00198">
    <property type="entry name" value="4FE4S_FER_1"/>
    <property type="match status" value="1"/>
</dbReference>
<dbReference type="PANTHER" id="PTHR47153">
    <property type="entry name" value="LACTATE UTILIZATION PROTEIN B"/>
    <property type="match status" value="1"/>
</dbReference>
<dbReference type="InterPro" id="IPR004452">
    <property type="entry name" value="LutB/LldF"/>
</dbReference>
<evidence type="ECO:0000313" key="9">
    <source>
        <dbReference type="EMBL" id="TVM17681.1"/>
    </source>
</evidence>
<dbReference type="Pfam" id="PF02589">
    <property type="entry name" value="LUD_dom"/>
    <property type="match status" value="1"/>
</dbReference>
<dbReference type="RefSeq" id="WP_144302798.1">
    <property type="nucleotide sequence ID" value="NZ_QMIE01000006.1"/>
</dbReference>
<name>A0A7M3MF90_9BACT</name>
<dbReference type="GO" id="GO:0016491">
    <property type="term" value="F:oxidoreductase activity"/>
    <property type="evidence" value="ECO:0007669"/>
    <property type="project" value="UniProtKB-ARBA"/>
</dbReference>
<keyword evidence="10" id="KW-1185">Reference proteome</keyword>
<dbReference type="InterPro" id="IPR017900">
    <property type="entry name" value="4Fe4S_Fe_S_CS"/>
</dbReference>
<keyword evidence="7" id="KW-0411">Iron-sulfur</keyword>
<sequence>MQNVKNLGEYKEHVREALDNEFQRQAIDRFAQAYPVGRAKAFEGMDVEGLIAEIAAAKDDSIRRMGELYEQFKREAEKAGIHVHLAKNAGEANEIIASIAKKTGSKKIVKSKSMTAEETLLNHHLEGEGLEVTETDLGEWIIQMRHEGPSHMVMPAIHLSRDQVAGLFSQVTGKDQSNEIEKLVKVARRELRQRFVEADMGISGANFAIAETATIGLVTNEGNARLCTTLPRVHVALCGLDKLTPTLHDALRVLRALPRNATGQTLTSYTTWIHGPNEDNAAPGGKKEMHIVFLDNGRTALAEDPEFRQVLRCIRCGACANVCPVYRMVGGHEYGHIYIGAIGLILTYFFHGRDKAKHLVLNCINCQACKAVCAAGIDLPSLIKRVYARILDETGHDIDSTLLSMVMRNRKLFHGLLRSARFAQKPFGVKKGEKQKGNFIRHLPMMFAKQHAFRELPAVADKPFRDIFPKIQPKVENPRYTVAIFGGCAQDFLYPEQLEAMVHTFADRGVAVDFPLQQTCCGLPLMMMGERKAEKEVAEQNIHAIDPAKYDYIICSCPSCASHLKQYPEIFGGGDSDGLLADRFADKVIDISSFLNDVLEMSADDFEQGGPKATYHAPCHLCRGLNVHDAPREILAKGGYEYVPCKEEEVCCGFGGSYSVKFPEISQQILTNKLDNIEATGAEVLVTDCPGCVMQIRGGLAKRGSDVVVRHMSEVLAERRKK</sequence>
<organism evidence="9 10">
    <name type="scientific">Oceanidesulfovibrio indonesiensis</name>
    <dbReference type="NCBI Taxonomy" id="54767"/>
    <lineage>
        <taxon>Bacteria</taxon>
        <taxon>Pseudomonadati</taxon>
        <taxon>Thermodesulfobacteriota</taxon>
        <taxon>Desulfovibrionia</taxon>
        <taxon>Desulfovibrionales</taxon>
        <taxon>Desulfovibrionaceae</taxon>
        <taxon>Oceanidesulfovibrio</taxon>
    </lineage>
</organism>
<keyword evidence="5" id="KW-0249">Electron transport</keyword>
<reference evidence="9 10" key="1">
    <citation type="submission" date="2018-06" db="EMBL/GenBank/DDBJ databases">
        <title>Complete genome of Desulfovibrio indonesiensis P37SLT.</title>
        <authorList>
            <person name="Crispim J.S."/>
            <person name="Vidigal P.M.P."/>
            <person name="Silva L.C.F."/>
            <person name="Laguardia C.N."/>
            <person name="Araujo L.C."/>
            <person name="Dias R.S."/>
            <person name="Sousa M.P."/>
            <person name="Paula S.O."/>
            <person name="Silva C."/>
        </authorList>
    </citation>
    <scope>NUCLEOTIDE SEQUENCE [LARGE SCALE GENOMIC DNA]</scope>
    <source>
        <strain evidence="9 10">P37SLT</strain>
    </source>
</reference>
<dbReference type="EMBL" id="QMIE01000006">
    <property type="protein sequence ID" value="TVM17681.1"/>
    <property type="molecule type" value="Genomic_DNA"/>
</dbReference>
<dbReference type="InterPro" id="IPR054704">
    <property type="entry name" value="Quin_L_LdhH-like"/>
</dbReference>
<dbReference type="InterPro" id="IPR009051">
    <property type="entry name" value="Helical_ferredxn"/>
</dbReference>
<evidence type="ECO:0000256" key="7">
    <source>
        <dbReference type="ARBA" id="ARBA00023014"/>
    </source>
</evidence>